<proteinExistence type="predicted"/>
<accession>A0A382KN52</accession>
<evidence type="ECO:0000313" key="1">
    <source>
        <dbReference type="EMBL" id="SVC24682.1"/>
    </source>
</evidence>
<evidence type="ECO:0008006" key="2">
    <source>
        <dbReference type="Google" id="ProtNLM"/>
    </source>
</evidence>
<dbReference type="Pfam" id="PF13365">
    <property type="entry name" value="Trypsin_2"/>
    <property type="match status" value="1"/>
</dbReference>
<dbReference type="AlphaFoldDB" id="A0A382KN52"/>
<gene>
    <name evidence="1" type="ORF">METZ01_LOCUS277536</name>
</gene>
<dbReference type="InterPro" id="IPR009003">
    <property type="entry name" value="Peptidase_S1_PA"/>
</dbReference>
<dbReference type="SUPFAM" id="SSF50494">
    <property type="entry name" value="Trypsin-like serine proteases"/>
    <property type="match status" value="1"/>
</dbReference>
<feature type="non-terminal residue" evidence="1">
    <location>
        <position position="1"/>
    </location>
</feature>
<organism evidence="1">
    <name type="scientific">marine metagenome</name>
    <dbReference type="NCBI Taxonomy" id="408172"/>
    <lineage>
        <taxon>unclassified sequences</taxon>
        <taxon>metagenomes</taxon>
        <taxon>ecological metagenomes</taxon>
    </lineage>
</organism>
<name>A0A382KN52_9ZZZZ</name>
<dbReference type="InterPro" id="IPR043504">
    <property type="entry name" value="Peptidase_S1_PA_chymotrypsin"/>
</dbReference>
<reference evidence="1" key="1">
    <citation type="submission" date="2018-05" db="EMBL/GenBank/DDBJ databases">
        <authorList>
            <person name="Lanie J.A."/>
            <person name="Ng W.-L."/>
            <person name="Kazmierczak K.M."/>
            <person name="Andrzejewski T.M."/>
            <person name="Davidsen T.M."/>
            <person name="Wayne K.J."/>
            <person name="Tettelin H."/>
            <person name="Glass J.I."/>
            <person name="Rusch D."/>
            <person name="Podicherti R."/>
            <person name="Tsui H.-C.T."/>
            <person name="Winkler M.E."/>
        </authorList>
    </citation>
    <scope>NUCLEOTIDE SEQUENCE</scope>
</reference>
<protein>
    <recommendedName>
        <fullName evidence="2">Serine protease</fullName>
    </recommendedName>
</protein>
<dbReference type="EMBL" id="UINC01081125">
    <property type="protein sequence ID" value="SVC24682.1"/>
    <property type="molecule type" value="Genomic_DNA"/>
</dbReference>
<sequence>RLPMVRLSQADRQYVAKALQPIHPKLSPLKAVALIRGDSGAQGTGFLLQHLGGIHLVTNAHVVRGSARIEAVQIDGRPIVVGDQMEMAIDGRDLVRFPVSEVAGGLVRSPELKLGEPCYALGNSGGLNVLTPLPGRMVGAGPKEIEVTCPFIPGNSGGPILTARGQVMGVATYISRSRKEWWAQGTRFANVRRVAVRLDGVEWRPISLSSFKKANAILDKVKKDIAVIERWKNIIKANPRHPDAKDLATKLIRMAAGLGSGVSGISAVSRIPFLQEDAAQAGKYNKELQEELRKLLRLVRGK</sequence>
<dbReference type="Gene3D" id="2.40.10.10">
    <property type="entry name" value="Trypsin-like serine proteases"/>
    <property type="match status" value="2"/>
</dbReference>